<reference evidence="2 3" key="1">
    <citation type="journal article" date="2019" name="Sci. Rep.">
        <title>Orb-weaving spider Araneus ventricosus genome elucidates the spidroin gene catalogue.</title>
        <authorList>
            <person name="Kono N."/>
            <person name="Nakamura H."/>
            <person name="Ohtoshi R."/>
            <person name="Moran D.A.P."/>
            <person name="Shinohara A."/>
            <person name="Yoshida Y."/>
            <person name="Fujiwara M."/>
            <person name="Mori M."/>
            <person name="Tomita M."/>
            <person name="Arakawa K."/>
        </authorList>
    </citation>
    <scope>NUCLEOTIDE SEQUENCE [LARGE SCALE GENOMIC DNA]</scope>
</reference>
<feature type="region of interest" description="Disordered" evidence="1">
    <location>
        <begin position="1"/>
        <end position="93"/>
    </location>
</feature>
<protein>
    <submittedName>
        <fullName evidence="2">Uncharacterized protein</fullName>
    </submittedName>
</protein>
<dbReference type="AlphaFoldDB" id="A0A4Y2CZV4"/>
<evidence type="ECO:0000256" key="1">
    <source>
        <dbReference type="SAM" id="MobiDB-lite"/>
    </source>
</evidence>
<gene>
    <name evidence="2" type="ORF">AVEN_86842_1</name>
</gene>
<evidence type="ECO:0000313" key="3">
    <source>
        <dbReference type="Proteomes" id="UP000499080"/>
    </source>
</evidence>
<dbReference type="EMBL" id="BGPR01000278">
    <property type="protein sequence ID" value="GBM09970.1"/>
    <property type="molecule type" value="Genomic_DNA"/>
</dbReference>
<organism evidence="2 3">
    <name type="scientific">Araneus ventricosus</name>
    <name type="common">Orbweaver spider</name>
    <name type="synonym">Epeira ventricosa</name>
    <dbReference type="NCBI Taxonomy" id="182803"/>
    <lineage>
        <taxon>Eukaryota</taxon>
        <taxon>Metazoa</taxon>
        <taxon>Ecdysozoa</taxon>
        <taxon>Arthropoda</taxon>
        <taxon>Chelicerata</taxon>
        <taxon>Arachnida</taxon>
        <taxon>Araneae</taxon>
        <taxon>Araneomorphae</taxon>
        <taxon>Entelegynae</taxon>
        <taxon>Araneoidea</taxon>
        <taxon>Araneidae</taxon>
        <taxon>Araneus</taxon>
    </lineage>
</organism>
<proteinExistence type="predicted"/>
<evidence type="ECO:0000313" key="2">
    <source>
        <dbReference type="EMBL" id="GBM09970.1"/>
    </source>
</evidence>
<accession>A0A4Y2CZV4</accession>
<dbReference type="Proteomes" id="UP000499080">
    <property type="component" value="Unassembled WGS sequence"/>
</dbReference>
<keyword evidence="3" id="KW-1185">Reference proteome</keyword>
<sequence length="131" mass="14097">MGPAARKSQVVAKRPRVGVVRKLGEGATAQMSSTSSDRRSKVRGPSQNSPRIASKRCGIKRPPAGVVRKFGMGMPAQMSPTSSDRGSKSRAWRDFPRGQRGLAASQEETRALVVGVGVQSVRTRRHSICKV</sequence>
<comment type="caution">
    <text evidence="2">The sequence shown here is derived from an EMBL/GenBank/DDBJ whole genome shotgun (WGS) entry which is preliminary data.</text>
</comment>
<name>A0A4Y2CZV4_ARAVE</name>